<dbReference type="Proteomes" id="UP000605670">
    <property type="component" value="Unassembled WGS sequence"/>
</dbReference>
<evidence type="ECO:0000313" key="3">
    <source>
        <dbReference type="EMBL" id="GGF44207.1"/>
    </source>
</evidence>
<name>A0A917BHN4_9MICO</name>
<feature type="domain" description="PPM-type phosphatase" evidence="2">
    <location>
        <begin position="91"/>
        <end position="336"/>
    </location>
</feature>
<evidence type="ECO:0000259" key="2">
    <source>
        <dbReference type="PROSITE" id="PS51746"/>
    </source>
</evidence>
<accession>A0A917BHN4</accession>
<feature type="region of interest" description="Disordered" evidence="1">
    <location>
        <begin position="1"/>
        <end position="50"/>
    </location>
</feature>
<gene>
    <name evidence="3" type="ORF">GCM10011366_09880</name>
</gene>
<keyword evidence="4" id="KW-1185">Reference proteome</keyword>
<comment type="caution">
    <text evidence="3">The sequence shown here is derived from an EMBL/GenBank/DDBJ whole genome shotgun (WGS) entry which is preliminary data.</text>
</comment>
<dbReference type="CDD" id="cd00143">
    <property type="entry name" value="PP2Cc"/>
    <property type="match status" value="1"/>
</dbReference>
<dbReference type="EMBL" id="BMEM01000001">
    <property type="protein sequence ID" value="GGF44207.1"/>
    <property type="molecule type" value="Genomic_DNA"/>
</dbReference>
<dbReference type="SMART" id="SM00332">
    <property type="entry name" value="PP2Cc"/>
    <property type="match status" value="1"/>
</dbReference>
<feature type="compositionally biased region" description="Low complexity" evidence="1">
    <location>
        <begin position="1"/>
        <end position="14"/>
    </location>
</feature>
<feature type="compositionally biased region" description="Low complexity" evidence="1">
    <location>
        <begin position="37"/>
        <end position="50"/>
    </location>
</feature>
<sequence>MTDAPDSTPDPTTDGSAEEPEPFSDGPPPLPRPMLVLDGELPDLPDAPAAEPVDHGTCRCGGAFDADGYCTSCGEPRPDPRHHFTAHPLPELAAVCDRGVRHADNEDAMAVWGERDAEGGLRAALVVCDGVSSATRSAEASLAAAYAALEVLSTSDAPPQDRLVTATDAAAQAVARVGVEFPESAPSCTFVAGVVEGSLATVGNVGDSRAYWMPDLGQPHRLTRDDSMAEEQVDAGLERSVAEAGPLGHTITRWLGPDAPDHTPRVATADVSAPGWLLLCSDGLWNYASEPVALHDVLLAEQERVGTDPLALGEALVAWAVSRGGADNITVALLRTGGGERPAEAGRAAYPDSVPEGTGQTEMKPADGAGQDGAHG</sequence>
<dbReference type="AlphaFoldDB" id="A0A917BHN4"/>
<dbReference type="InterPro" id="IPR036457">
    <property type="entry name" value="PPM-type-like_dom_sf"/>
</dbReference>
<feature type="region of interest" description="Disordered" evidence="1">
    <location>
        <begin position="339"/>
        <end position="376"/>
    </location>
</feature>
<dbReference type="PROSITE" id="PS51746">
    <property type="entry name" value="PPM_2"/>
    <property type="match status" value="1"/>
</dbReference>
<dbReference type="SUPFAM" id="SSF81606">
    <property type="entry name" value="PP2C-like"/>
    <property type="match status" value="1"/>
</dbReference>
<proteinExistence type="predicted"/>
<dbReference type="Gene3D" id="3.60.40.10">
    <property type="entry name" value="PPM-type phosphatase domain"/>
    <property type="match status" value="1"/>
</dbReference>
<evidence type="ECO:0000256" key="1">
    <source>
        <dbReference type="SAM" id="MobiDB-lite"/>
    </source>
</evidence>
<reference evidence="3" key="2">
    <citation type="submission" date="2020-09" db="EMBL/GenBank/DDBJ databases">
        <authorList>
            <person name="Sun Q."/>
            <person name="Zhou Y."/>
        </authorList>
    </citation>
    <scope>NUCLEOTIDE SEQUENCE</scope>
    <source>
        <strain evidence="3">CGMCC 1.12160</strain>
    </source>
</reference>
<evidence type="ECO:0000313" key="4">
    <source>
        <dbReference type="Proteomes" id="UP000605670"/>
    </source>
</evidence>
<organism evidence="3 4">
    <name type="scientific">Ornithinimicrobium tianjinense</name>
    <dbReference type="NCBI Taxonomy" id="1195761"/>
    <lineage>
        <taxon>Bacteria</taxon>
        <taxon>Bacillati</taxon>
        <taxon>Actinomycetota</taxon>
        <taxon>Actinomycetes</taxon>
        <taxon>Micrococcales</taxon>
        <taxon>Ornithinimicrobiaceae</taxon>
        <taxon>Ornithinimicrobium</taxon>
    </lineage>
</organism>
<dbReference type="RefSeq" id="WP_188428444.1">
    <property type="nucleotide sequence ID" value="NZ_BAABKH010000005.1"/>
</dbReference>
<reference evidence="3" key="1">
    <citation type="journal article" date="2014" name="Int. J. Syst. Evol. Microbiol.">
        <title>Complete genome sequence of Corynebacterium casei LMG S-19264T (=DSM 44701T), isolated from a smear-ripened cheese.</title>
        <authorList>
            <consortium name="US DOE Joint Genome Institute (JGI-PGF)"/>
            <person name="Walter F."/>
            <person name="Albersmeier A."/>
            <person name="Kalinowski J."/>
            <person name="Ruckert C."/>
        </authorList>
    </citation>
    <scope>NUCLEOTIDE SEQUENCE</scope>
    <source>
        <strain evidence="3">CGMCC 1.12160</strain>
    </source>
</reference>
<dbReference type="InterPro" id="IPR001932">
    <property type="entry name" value="PPM-type_phosphatase-like_dom"/>
</dbReference>
<dbReference type="SMART" id="SM00331">
    <property type="entry name" value="PP2C_SIG"/>
    <property type="match status" value="1"/>
</dbReference>
<protein>
    <recommendedName>
        <fullName evidence="2">PPM-type phosphatase domain-containing protein</fullName>
    </recommendedName>
</protein>
<dbReference type="Pfam" id="PF13672">
    <property type="entry name" value="PP2C_2"/>
    <property type="match status" value="1"/>
</dbReference>